<dbReference type="Proteomes" id="UP000798488">
    <property type="component" value="Unassembled WGS sequence"/>
</dbReference>
<sequence>MENVRGVEMHYYAVCKRKLWLFHKGIRFENDGHDRVIEGKILHEQAYSKLQKDIGTEEFVKIDRQDGDVLREIKLTSKMQKADRLQMLYYLYILKQKGICKTGLLSYTKEKKTIEVHLDTQGEQDVRMALANIHGILQGNIPAFQKRTYCGKCAYKDFCFSGEVEQDES</sequence>
<dbReference type="PANTHER" id="PTHR37168:SF1">
    <property type="entry name" value="CRISPR-ASSOCIATED EXONUCLEASE CAS4"/>
    <property type="match status" value="1"/>
</dbReference>
<dbReference type="InterPro" id="IPR011604">
    <property type="entry name" value="PDDEXK-like_dom_sf"/>
</dbReference>
<comment type="similarity">
    <text evidence="9">Belongs to the CRISPR-associated exonuclease Cas4 family.</text>
</comment>
<dbReference type="GO" id="GO:0051607">
    <property type="term" value="P:defense response to virus"/>
    <property type="evidence" value="ECO:0007669"/>
    <property type="project" value="UniProtKB-KW"/>
</dbReference>
<evidence type="ECO:0000256" key="2">
    <source>
        <dbReference type="ARBA" id="ARBA00022723"/>
    </source>
</evidence>
<dbReference type="PANTHER" id="PTHR37168">
    <property type="entry name" value="CRISPR-ASSOCIATED EXONUCLEASE CAS4"/>
    <property type="match status" value="1"/>
</dbReference>
<comment type="cofactor">
    <cofactor evidence="9">
        <name>Mg(2+)</name>
        <dbReference type="ChEBI" id="CHEBI:18420"/>
    </cofactor>
    <cofactor evidence="9">
        <name>Mn(2+)</name>
        <dbReference type="ChEBI" id="CHEBI:29035"/>
    </cofactor>
    <text evidence="9">Mg(2+) or Mn(2+) required for ssDNA cleavage activity.</text>
</comment>
<keyword evidence="4 9" id="KW-0269">Exonuclease</keyword>
<evidence type="ECO:0000256" key="7">
    <source>
        <dbReference type="ARBA" id="ARBA00023118"/>
    </source>
</evidence>
<dbReference type="Gene3D" id="3.90.320.10">
    <property type="match status" value="1"/>
</dbReference>
<evidence type="ECO:0000259" key="10">
    <source>
        <dbReference type="Pfam" id="PF01930"/>
    </source>
</evidence>
<gene>
    <name evidence="11" type="ORF">SPSYN_03080</name>
</gene>
<dbReference type="InterPro" id="IPR013343">
    <property type="entry name" value="CRISPR-assoc_prot_Cas4"/>
</dbReference>
<keyword evidence="12" id="KW-1185">Reference proteome</keyword>
<keyword evidence="6 9" id="KW-0411">Iron-sulfur</keyword>
<dbReference type="GO" id="GO:0004527">
    <property type="term" value="F:exonuclease activity"/>
    <property type="evidence" value="ECO:0007669"/>
    <property type="project" value="UniProtKB-KW"/>
</dbReference>
<dbReference type="GO" id="GO:0051536">
    <property type="term" value="F:iron-sulfur cluster binding"/>
    <property type="evidence" value="ECO:0007669"/>
    <property type="project" value="UniProtKB-KW"/>
</dbReference>
<organism evidence="11 12">
    <name type="scientific">Sporotomaculum syntrophicum</name>
    <dbReference type="NCBI Taxonomy" id="182264"/>
    <lineage>
        <taxon>Bacteria</taxon>
        <taxon>Bacillati</taxon>
        <taxon>Bacillota</taxon>
        <taxon>Clostridia</taxon>
        <taxon>Eubacteriales</taxon>
        <taxon>Desulfallaceae</taxon>
        <taxon>Sporotomaculum</taxon>
    </lineage>
</organism>
<dbReference type="GO" id="GO:0046872">
    <property type="term" value="F:metal ion binding"/>
    <property type="evidence" value="ECO:0007669"/>
    <property type="project" value="UniProtKB-KW"/>
</dbReference>
<accession>A0A9D2WN05</accession>
<dbReference type="NCBIfam" id="TIGR00372">
    <property type="entry name" value="cas4"/>
    <property type="match status" value="1"/>
</dbReference>
<dbReference type="EC" id="3.1.12.1" evidence="9"/>
<comment type="cofactor">
    <cofactor evidence="9">
        <name>iron-sulfur cluster</name>
        <dbReference type="ChEBI" id="CHEBI:30408"/>
    </cofactor>
</comment>
<feature type="domain" description="DUF83" evidence="10">
    <location>
        <begin position="6"/>
        <end position="160"/>
    </location>
</feature>
<dbReference type="InterPro" id="IPR022765">
    <property type="entry name" value="Dna2/Cas4_DUF83"/>
</dbReference>
<keyword evidence="3 9" id="KW-0378">Hydrolase</keyword>
<evidence type="ECO:0000313" key="11">
    <source>
        <dbReference type="EMBL" id="KAF1083731.1"/>
    </source>
</evidence>
<evidence type="ECO:0000256" key="4">
    <source>
        <dbReference type="ARBA" id="ARBA00022839"/>
    </source>
</evidence>
<dbReference type="AlphaFoldDB" id="A0A9D2WN05"/>
<dbReference type="EMBL" id="LSRS01000011">
    <property type="protein sequence ID" value="KAF1083731.1"/>
    <property type="molecule type" value="Genomic_DNA"/>
</dbReference>
<evidence type="ECO:0000256" key="3">
    <source>
        <dbReference type="ARBA" id="ARBA00022801"/>
    </source>
</evidence>
<keyword evidence="2 9" id="KW-0479">Metal-binding</keyword>
<proteinExistence type="inferred from homology"/>
<protein>
    <recommendedName>
        <fullName evidence="9">CRISPR-associated exonuclease Cas4</fullName>
        <ecNumber evidence="9">3.1.12.1</ecNumber>
    </recommendedName>
</protein>
<reference evidence="11" key="1">
    <citation type="submission" date="2016-02" db="EMBL/GenBank/DDBJ databases">
        <title>Draft Genome Sequence of Sporotomaculum syntrophicum Strain FB, a Syntrophic Benzoate Degrader.</title>
        <authorList>
            <person name="Nobu M.K."/>
            <person name="Narihiro T."/>
            <person name="Qiu Y.-L."/>
            <person name="Ohashi A."/>
            <person name="Liu W.-T."/>
            <person name="Yuji S."/>
        </authorList>
    </citation>
    <scope>NUCLEOTIDE SEQUENCE</scope>
    <source>
        <strain evidence="11">FB</strain>
    </source>
</reference>
<keyword evidence="1 9" id="KW-0540">Nuclease</keyword>
<evidence type="ECO:0000256" key="8">
    <source>
        <dbReference type="ARBA" id="ARBA00023211"/>
    </source>
</evidence>
<evidence type="ECO:0000256" key="5">
    <source>
        <dbReference type="ARBA" id="ARBA00023004"/>
    </source>
</evidence>
<comment type="function">
    <text evidence="9">CRISPR (clustered regularly interspaced short palindromic repeat) is an adaptive immune system that provides protection against mobile genetic elements (viruses, transposable elements and conjugative plasmids). CRISPR clusters contain sequences complementary to antecedent mobile elements and target invading nucleic acids. CRISPR clusters are transcribed and processed into CRISPR RNA (crRNA).</text>
</comment>
<evidence type="ECO:0000313" key="12">
    <source>
        <dbReference type="Proteomes" id="UP000798488"/>
    </source>
</evidence>
<evidence type="ECO:0000256" key="9">
    <source>
        <dbReference type="RuleBase" id="RU365022"/>
    </source>
</evidence>
<dbReference type="Pfam" id="PF01930">
    <property type="entry name" value="Cas_Cas4"/>
    <property type="match status" value="1"/>
</dbReference>
<evidence type="ECO:0000256" key="6">
    <source>
        <dbReference type="ARBA" id="ARBA00023014"/>
    </source>
</evidence>
<keyword evidence="8 9" id="KW-0464">Manganese</keyword>
<comment type="caution">
    <text evidence="11">The sequence shown here is derived from an EMBL/GenBank/DDBJ whole genome shotgun (WGS) entry which is preliminary data.</text>
</comment>
<name>A0A9D2WN05_9FIRM</name>
<evidence type="ECO:0000256" key="1">
    <source>
        <dbReference type="ARBA" id="ARBA00022722"/>
    </source>
</evidence>
<keyword evidence="5 9" id="KW-0408">Iron</keyword>
<keyword evidence="7 9" id="KW-0051">Antiviral defense</keyword>